<dbReference type="Proteomes" id="UP000195137">
    <property type="component" value="Unassembled WGS sequence"/>
</dbReference>
<organism evidence="2 3">
    <name type="scientific">Methanonatronarchaeum thermophilum</name>
    <dbReference type="NCBI Taxonomy" id="1927129"/>
    <lineage>
        <taxon>Archaea</taxon>
        <taxon>Methanobacteriati</taxon>
        <taxon>Methanobacteriota</taxon>
        <taxon>Methanonatronarchaeia</taxon>
        <taxon>Methanonatronarchaeales</taxon>
        <taxon>Methanonatronarchaeaceae</taxon>
        <taxon>Methanonatronarchaeum</taxon>
    </lineage>
</organism>
<evidence type="ECO:0000313" key="2">
    <source>
        <dbReference type="EMBL" id="OUJ18712.1"/>
    </source>
</evidence>
<dbReference type="NCBIfam" id="TIGR04088">
    <property type="entry name" value="cognate_SipW"/>
    <property type="match status" value="1"/>
</dbReference>
<keyword evidence="3" id="KW-1185">Reference proteome</keyword>
<protein>
    <submittedName>
        <fullName evidence="2">M73 family secreted endopeptidase</fullName>
    </submittedName>
</protein>
<accession>A0A1Y3GB75</accession>
<reference evidence="2 3" key="1">
    <citation type="submission" date="2016-12" db="EMBL/GenBank/DDBJ databases">
        <title>Discovery of methanogenic haloarchaea.</title>
        <authorList>
            <person name="Sorokin D.Y."/>
            <person name="Makarova K.S."/>
            <person name="Abbas B."/>
            <person name="Ferrer M."/>
            <person name="Golyshin P.N."/>
        </authorList>
    </citation>
    <scope>NUCLEOTIDE SEQUENCE [LARGE SCALE GENOMIC DNA]</scope>
    <source>
        <strain evidence="2">AMET1</strain>
    </source>
</reference>
<feature type="compositionally biased region" description="Low complexity" evidence="1">
    <location>
        <begin position="231"/>
        <end position="244"/>
    </location>
</feature>
<comment type="caution">
    <text evidence="2">The sequence shown here is derived from an EMBL/GenBank/DDBJ whole genome shotgun (WGS) entry which is preliminary data.</text>
</comment>
<sequence length="340" mass="37745">MVKKFLFSLIIVGVICLAFTGTTHSTFTDTENSQNILNAGTIDIAAGSDLENLQNPLNTKITQEIQNTETINTTIKNIGTNKAEIHQTTQIQNDNENNINYILNITKYDGTQKINQIQIEKNLTQTNEKIYLETLEPNQHLKITNEFTTKTETTDQNIIEITYTAKQTDTEKTNKFYDNLNTITINLEKTPQQPETPTKQTNENTNNRTNDPTNTNPNDNKTNEKELNNSTKTNENNTIGNTTNGDEFNNTTANKGLDNTTADEENSPVCNSNIHEENKITANKGLDNTTADVENQTDGSVNTGEDFCKLTSDCGPDCVGAKENKGVESEFVECDGLDLA</sequence>
<feature type="compositionally biased region" description="Low complexity" evidence="1">
    <location>
        <begin position="188"/>
        <end position="220"/>
    </location>
</feature>
<feature type="compositionally biased region" description="Polar residues" evidence="1">
    <location>
        <begin position="245"/>
        <end position="260"/>
    </location>
</feature>
<feature type="compositionally biased region" description="Polar residues" evidence="1">
    <location>
        <begin position="286"/>
        <end position="301"/>
    </location>
</feature>
<evidence type="ECO:0000313" key="3">
    <source>
        <dbReference type="Proteomes" id="UP000195137"/>
    </source>
</evidence>
<dbReference type="EMBL" id="MRZU01000003">
    <property type="protein sequence ID" value="OUJ18712.1"/>
    <property type="molecule type" value="Genomic_DNA"/>
</dbReference>
<name>A0A1Y3GB75_9EURY</name>
<feature type="region of interest" description="Disordered" evidence="1">
    <location>
        <begin position="185"/>
        <end position="301"/>
    </location>
</feature>
<dbReference type="AlphaFoldDB" id="A0A1Y3GB75"/>
<evidence type="ECO:0000256" key="1">
    <source>
        <dbReference type="SAM" id="MobiDB-lite"/>
    </source>
</evidence>
<dbReference type="InterPro" id="IPR023833">
    <property type="entry name" value="Signal_pept_SipW-depend-type"/>
</dbReference>
<gene>
    <name evidence="2" type="ORF">AMET1_0362</name>
</gene>
<proteinExistence type="predicted"/>